<dbReference type="AlphaFoldDB" id="A0A1F5N938"/>
<name>A0A1F5N938_9BACT</name>
<dbReference type="Pfam" id="PF04307">
    <property type="entry name" value="YdjM"/>
    <property type="match status" value="1"/>
</dbReference>
<evidence type="ECO:0000313" key="3">
    <source>
        <dbReference type="Proteomes" id="UP000177610"/>
    </source>
</evidence>
<dbReference type="InterPro" id="IPR007404">
    <property type="entry name" value="YdjM-like"/>
</dbReference>
<evidence type="ECO:0000256" key="1">
    <source>
        <dbReference type="SAM" id="Phobius"/>
    </source>
</evidence>
<proteinExistence type="predicted"/>
<feature type="transmembrane region" description="Helical" evidence="1">
    <location>
        <begin position="105"/>
        <end position="131"/>
    </location>
</feature>
<organism evidence="2 3">
    <name type="scientific">Candidatus Doudnabacteria bacterium RIFCSPHIGHO2_01_FULL_41_86</name>
    <dbReference type="NCBI Taxonomy" id="1817821"/>
    <lineage>
        <taxon>Bacteria</taxon>
        <taxon>Candidatus Doudnaibacteriota</taxon>
    </lineage>
</organism>
<feature type="transmembrane region" description="Helical" evidence="1">
    <location>
        <begin position="77"/>
        <end position="99"/>
    </location>
</feature>
<sequence>MTWRTHLAIGANAVWLTSFTKNPDQSLLVFLPVAMLASLLPDIDAAGDGAKIHYVGGGVLSNFKGIFTGRYFHHRGIMHSVFVSLIFFLIVYLINFFYLNNIYPLLPYVFFLSYISHPLIDGFNTSVGYLYPFNRKKIALFPKLMLSPVKGFTDKILFVIGAFGILLFFLMFAYYYLL</sequence>
<comment type="caution">
    <text evidence="2">The sequence shown here is derived from an EMBL/GenBank/DDBJ whole genome shotgun (WGS) entry which is preliminary data.</text>
</comment>
<keyword evidence="1" id="KW-0812">Transmembrane</keyword>
<dbReference type="PANTHER" id="PTHR35531:SF1">
    <property type="entry name" value="INNER MEMBRANE PROTEIN YBCI-RELATED"/>
    <property type="match status" value="1"/>
</dbReference>
<dbReference type="PANTHER" id="PTHR35531">
    <property type="entry name" value="INNER MEMBRANE PROTEIN YBCI-RELATED"/>
    <property type="match status" value="1"/>
</dbReference>
<gene>
    <name evidence="2" type="ORF">A2717_00775</name>
</gene>
<accession>A0A1F5N938</accession>
<evidence type="ECO:0000313" key="2">
    <source>
        <dbReference type="EMBL" id="OGE74052.1"/>
    </source>
</evidence>
<evidence type="ECO:0008006" key="4">
    <source>
        <dbReference type="Google" id="ProtNLM"/>
    </source>
</evidence>
<dbReference type="EMBL" id="MFEH01000002">
    <property type="protein sequence ID" value="OGE74052.1"/>
    <property type="molecule type" value="Genomic_DNA"/>
</dbReference>
<feature type="transmembrane region" description="Helical" evidence="1">
    <location>
        <begin position="152"/>
        <end position="177"/>
    </location>
</feature>
<keyword evidence="1" id="KW-1133">Transmembrane helix</keyword>
<dbReference type="Proteomes" id="UP000177610">
    <property type="component" value="Unassembled WGS sequence"/>
</dbReference>
<reference evidence="2 3" key="1">
    <citation type="journal article" date="2016" name="Nat. Commun.">
        <title>Thousands of microbial genomes shed light on interconnected biogeochemical processes in an aquifer system.</title>
        <authorList>
            <person name="Anantharaman K."/>
            <person name="Brown C.T."/>
            <person name="Hug L.A."/>
            <person name="Sharon I."/>
            <person name="Castelle C.J."/>
            <person name="Probst A.J."/>
            <person name="Thomas B.C."/>
            <person name="Singh A."/>
            <person name="Wilkins M.J."/>
            <person name="Karaoz U."/>
            <person name="Brodie E.L."/>
            <person name="Williams K.H."/>
            <person name="Hubbard S.S."/>
            <person name="Banfield J.F."/>
        </authorList>
    </citation>
    <scope>NUCLEOTIDE SEQUENCE [LARGE SCALE GENOMIC DNA]</scope>
</reference>
<protein>
    <recommendedName>
        <fullName evidence="4">Metal-dependent hydrolase</fullName>
    </recommendedName>
</protein>
<keyword evidence="1" id="KW-0472">Membrane</keyword>